<dbReference type="RefSeq" id="WP_166352188.1">
    <property type="nucleotide sequence ID" value="NZ_CP088280.1"/>
</dbReference>
<organism evidence="1">
    <name type="scientific">Bradyrhizobium barranii subsp. barranii</name>
    <dbReference type="NCBI Taxonomy" id="2823807"/>
    <lineage>
        <taxon>Bacteria</taxon>
        <taxon>Pseudomonadati</taxon>
        <taxon>Pseudomonadota</taxon>
        <taxon>Alphaproteobacteria</taxon>
        <taxon>Hyphomicrobiales</taxon>
        <taxon>Nitrobacteraceae</taxon>
        <taxon>Bradyrhizobium</taxon>
        <taxon>Bradyrhizobium barranii</taxon>
    </lineage>
</organism>
<reference evidence="2 3" key="1">
    <citation type="journal article" date="2017" name="Syst. Appl. Microbiol.">
        <title>Soybeans inoculated with root zone soils of Canadian native legumes harbour diverse and novel Bradyrhizobium spp. that possess agricultural potential.</title>
        <authorList>
            <person name="Bromfield E.S.P."/>
            <person name="Cloutier S."/>
            <person name="Tambong J.T."/>
            <person name="Tran Thi T.V."/>
        </authorList>
    </citation>
    <scope>NUCLEOTIDE SEQUENCE [LARGE SCALE GENOMIC DNA]</scope>
    <source>
        <strain evidence="2 3">323S2</strain>
    </source>
</reference>
<gene>
    <name evidence="2" type="ORF">G6321_00031215</name>
    <name evidence="1" type="ORF">G6321_37055</name>
</gene>
<dbReference type="InterPro" id="IPR004195">
    <property type="entry name" value="Head_decoration_D"/>
</dbReference>
<sequence length="122" mass="12354">MPTFNEGRHPAEFLLSEANGQRSRGNITIGQNQTIVPGSVLGQITASGQYIAHDPAAADGSQVAAAVALYGAVTGAGATAAISAIVREAEVNGKTLTTKTGLTAPQLAQISTDLAGKQIIVR</sequence>
<evidence type="ECO:0000313" key="3">
    <source>
        <dbReference type="Proteomes" id="UP000564836"/>
    </source>
</evidence>
<dbReference type="AlphaFoldDB" id="A0A7Z0QHR7"/>
<dbReference type="Pfam" id="PF02924">
    <property type="entry name" value="HDPD"/>
    <property type="match status" value="1"/>
</dbReference>
<reference evidence="1" key="2">
    <citation type="submission" date="2020-06" db="EMBL/GenBank/DDBJ databases">
        <title>Whole Genome Sequence of Bradyrhizobium sp. Strain 323S2.</title>
        <authorList>
            <person name="Bromfield E.S.P."/>
        </authorList>
    </citation>
    <scope>NUCLEOTIDE SEQUENCE [LARGE SCALE GENOMIC DNA]</scope>
    <source>
        <strain evidence="1">323S2</strain>
    </source>
</reference>
<name>A0A7Z0QHR7_9BRAD</name>
<dbReference type="EMBL" id="JACBFH010000001">
    <property type="protein sequence ID" value="NYY93794.1"/>
    <property type="molecule type" value="Genomic_DNA"/>
</dbReference>
<protein>
    <submittedName>
        <fullName evidence="1">Head decoration protein</fullName>
    </submittedName>
</protein>
<dbReference type="Proteomes" id="UP000564836">
    <property type="component" value="Chromosome"/>
</dbReference>
<evidence type="ECO:0000313" key="1">
    <source>
        <dbReference type="EMBL" id="NYY93794.1"/>
    </source>
</evidence>
<dbReference type="EMBL" id="CP088280">
    <property type="protein sequence ID" value="UGX90306.1"/>
    <property type="molecule type" value="Genomic_DNA"/>
</dbReference>
<accession>A0A7Z0QHR7</accession>
<proteinExistence type="predicted"/>
<evidence type="ECO:0000313" key="2">
    <source>
        <dbReference type="EMBL" id="UGX90306.1"/>
    </source>
</evidence>
<reference evidence="2 3" key="3">
    <citation type="journal article" date="2022" name="Int. J. Syst. Evol. Microbiol.">
        <title>Strains of Bradyrhizobium barranii sp. nov. associated with legumes native to Canada are symbionts of soybeans and belong to different subspecies (subsp. barranii subsp. nov. and subsp. apii subsp. nov.) and symbiovars (sv. glycinearum and sv. septentrionale).</title>
        <authorList>
            <person name="Bromfield E.S.P."/>
            <person name="Cloutier S."/>
            <person name="Wasai-Hara S."/>
            <person name="Minamisawa K."/>
        </authorList>
    </citation>
    <scope>NUCLEOTIDE SEQUENCE [LARGE SCALE GENOMIC DNA]</scope>
    <source>
        <strain evidence="2 3">323S2</strain>
    </source>
</reference>